<evidence type="ECO:0000313" key="1">
    <source>
        <dbReference type="EMBL" id="KAG5380546.1"/>
    </source>
</evidence>
<keyword evidence="2" id="KW-1185">Reference proteome</keyword>
<organism evidence="1 2">
    <name type="scientific">Brassica rapa subsp. trilocularis</name>
    <dbReference type="NCBI Taxonomy" id="1813537"/>
    <lineage>
        <taxon>Eukaryota</taxon>
        <taxon>Viridiplantae</taxon>
        <taxon>Streptophyta</taxon>
        <taxon>Embryophyta</taxon>
        <taxon>Tracheophyta</taxon>
        <taxon>Spermatophyta</taxon>
        <taxon>Magnoliopsida</taxon>
        <taxon>eudicotyledons</taxon>
        <taxon>Gunneridae</taxon>
        <taxon>Pentapetalae</taxon>
        <taxon>rosids</taxon>
        <taxon>malvids</taxon>
        <taxon>Brassicales</taxon>
        <taxon>Brassicaceae</taxon>
        <taxon>Brassiceae</taxon>
        <taxon>Brassica</taxon>
    </lineage>
</organism>
<accession>A0ABQ7L459</accession>
<gene>
    <name evidence="1" type="primary">A07p041760.1_BraROA</name>
    <name evidence="1" type="ORF">IGI04_028388</name>
</gene>
<evidence type="ECO:0000313" key="2">
    <source>
        <dbReference type="Proteomes" id="UP000823674"/>
    </source>
</evidence>
<name>A0ABQ7L459_BRACM</name>
<dbReference type="Proteomes" id="UP000823674">
    <property type="component" value="Chromosome A07"/>
</dbReference>
<reference evidence="1 2" key="1">
    <citation type="submission" date="2021-03" db="EMBL/GenBank/DDBJ databases">
        <authorList>
            <person name="King G.J."/>
            <person name="Bancroft I."/>
            <person name="Baten A."/>
            <person name="Bloomfield J."/>
            <person name="Borpatragohain P."/>
            <person name="He Z."/>
            <person name="Irish N."/>
            <person name="Irwin J."/>
            <person name="Liu K."/>
            <person name="Mauleon R.P."/>
            <person name="Moore J."/>
            <person name="Morris R."/>
            <person name="Ostergaard L."/>
            <person name="Wang B."/>
            <person name="Wells R."/>
        </authorList>
    </citation>
    <scope>NUCLEOTIDE SEQUENCE [LARGE SCALE GENOMIC DNA]</scope>
    <source>
        <strain evidence="1">R-o-18</strain>
        <tissue evidence="1">Leaf</tissue>
    </source>
</reference>
<comment type="caution">
    <text evidence="1">The sequence shown here is derived from an EMBL/GenBank/DDBJ whole genome shotgun (WGS) entry which is preliminary data.</text>
</comment>
<dbReference type="EMBL" id="JADBGQ010000009">
    <property type="protein sequence ID" value="KAG5380546.1"/>
    <property type="molecule type" value="Genomic_DNA"/>
</dbReference>
<proteinExistence type="predicted"/>
<protein>
    <submittedName>
        <fullName evidence="1">Uncharacterized protein</fullName>
    </submittedName>
</protein>
<sequence length="91" mass="10270">MDGVQSIVTMFSHSKRFWSMVQKEEIRVVLQSDQTKPRRSSTRRRPVEKAVPTVLVGGVWRVLGFPVWSPGEFQRLGGELALELGICSTVL</sequence>